<dbReference type="EMBL" id="LR796175">
    <property type="protein sequence ID" value="CAB4123931.1"/>
    <property type="molecule type" value="Genomic_DNA"/>
</dbReference>
<proteinExistence type="predicted"/>
<evidence type="ECO:0000313" key="1">
    <source>
        <dbReference type="EMBL" id="CAB4123931.1"/>
    </source>
</evidence>
<organism evidence="1">
    <name type="scientific">uncultured Caudovirales phage</name>
    <dbReference type="NCBI Taxonomy" id="2100421"/>
    <lineage>
        <taxon>Viruses</taxon>
        <taxon>Duplodnaviria</taxon>
        <taxon>Heunggongvirae</taxon>
        <taxon>Uroviricota</taxon>
        <taxon>Caudoviricetes</taxon>
        <taxon>Peduoviridae</taxon>
        <taxon>Maltschvirus</taxon>
        <taxon>Maltschvirus maltsch</taxon>
    </lineage>
</organism>
<name>A0A6J5KPX1_9CAUD</name>
<accession>A0A6J5KPX1</accession>
<protein>
    <submittedName>
        <fullName evidence="1">Uncharacterized protein</fullName>
    </submittedName>
</protein>
<sequence length="133" mass="15153">MFKKKKKPPTIGELTNRLRGFMLDSQIQNGNELAILLGCSPISDELLEREEEESEKRTDRIGYLTPLIYAFSHTLSEAAVEYQRENFEGAEKLPAEIWTASRRMLEQATISVMMGSLSQFVDMGLLNVPKEKK</sequence>
<reference evidence="1" key="1">
    <citation type="submission" date="2020-04" db="EMBL/GenBank/DDBJ databases">
        <authorList>
            <person name="Chiriac C."/>
            <person name="Salcher M."/>
            <person name="Ghai R."/>
            <person name="Kavagutti S V."/>
        </authorList>
    </citation>
    <scope>NUCLEOTIDE SEQUENCE</scope>
</reference>
<gene>
    <name evidence="1" type="ORF">UFOVP45_64</name>
</gene>